<dbReference type="SMART" id="SM00837">
    <property type="entry name" value="DPBB_1"/>
    <property type="match status" value="1"/>
</dbReference>
<comment type="function">
    <text evidence="6">Causes loosening and extension of plant cell walls by disrupting non-covalent bonding between cellulose microfibrils and matrix glucans. No enzymatic activity has been found.</text>
</comment>
<dbReference type="InterPro" id="IPR036749">
    <property type="entry name" value="Expansin_CBD_sf"/>
</dbReference>
<organism evidence="9 10">
    <name type="scientific">Marchantia polymorpha subsp. ruderalis</name>
    <dbReference type="NCBI Taxonomy" id="1480154"/>
    <lineage>
        <taxon>Eukaryota</taxon>
        <taxon>Viridiplantae</taxon>
        <taxon>Streptophyta</taxon>
        <taxon>Embryophyta</taxon>
        <taxon>Marchantiophyta</taxon>
        <taxon>Marchantiopsida</taxon>
        <taxon>Marchantiidae</taxon>
        <taxon>Marchantiales</taxon>
        <taxon>Marchantiaceae</taxon>
        <taxon>Marchantia</taxon>
    </lineage>
</organism>
<protein>
    <recommendedName>
        <fullName evidence="6">Expansin</fullName>
    </recommendedName>
</protein>
<feature type="domain" description="Expansin-like EG45" evidence="7">
    <location>
        <begin position="52"/>
        <end position="159"/>
    </location>
</feature>
<dbReference type="InterPro" id="IPR007112">
    <property type="entry name" value="Expansin/allergen_DPBB_dom"/>
</dbReference>
<evidence type="ECO:0000259" key="7">
    <source>
        <dbReference type="PROSITE" id="PS50842"/>
    </source>
</evidence>
<keyword evidence="3 6" id="KW-0964">Secreted</keyword>
<dbReference type="Proteomes" id="UP000077202">
    <property type="component" value="Unassembled WGS sequence"/>
</dbReference>
<evidence type="ECO:0000256" key="6">
    <source>
        <dbReference type="RuleBase" id="RU365023"/>
    </source>
</evidence>
<dbReference type="SUPFAM" id="SSF49590">
    <property type="entry name" value="PHL pollen allergen"/>
    <property type="match status" value="1"/>
</dbReference>
<feature type="chain" id="PRO_5015215520" description="Expansin" evidence="6">
    <location>
        <begin position="35"/>
        <end position="264"/>
    </location>
</feature>
<reference evidence="9" key="1">
    <citation type="submission" date="2016-03" db="EMBL/GenBank/DDBJ databases">
        <title>Mechanisms controlling the formation of the plant cell surface in tip-growing cells are functionally conserved among land plants.</title>
        <authorList>
            <person name="Honkanen S."/>
            <person name="Jones V.A."/>
            <person name="Morieri G."/>
            <person name="Champion C."/>
            <person name="Hetherington A.J."/>
            <person name="Kelly S."/>
            <person name="Saint-Marcoux D."/>
            <person name="Proust H."/>
            <person name="Prescott H."/>
            <person name="Dolan L."/>
        </authorList>
    </citation>
    <scope>NUCLEOTIDE SEQUENCE [LARGE SCALE GENOMIC DNA]</scope>
    <source>
        <tissue evidence="9">Whole gametophyte</tissue>
    </source>
</reference>
<sequence length="264" mass="27679">MAAGLAAGGRMAQLWIVGLLMMLQALWSPMGVAALPAHATFYGGSDASGTNNGACGYSNVLSTPFGTMTAALSSPLFNEGLSCGSCYKVRCSGSSTGGCIDNEIMVTATNLCPHGSEGGWCDGKPHFDMSQPAFSQIAKPVAGVVEVEYTKVPCPRKGGMQFTVMGHTYFLQVLIFNVGGSGDVTAVKVRGGNGEWIAMTRSWGQLWQTGKVLDGQALSFQVTTSNGKTCVSNYVAGSHWKYGQTFEGSHLSLHRCLSGGHVEN</sequence>
<evidence type="ECO:0000256" key="3">
    <source>
        <dbReference type="ARBA" id="ARBA00022525"/>
    </source>
</evidence>
<keyword evidence="4 6" id="KW-0732">Signal</keyword>
<comment type="subcellular location">
    <subcellularLocation>
        <location evidence="6">Secreted</location>
        <location evidence="6">Cell wall</location>
    </subcellularLocation>
    <subcellularLocation>
        <location evidence="6">Membrane</location>
        <topology evidence="6">Peripheral membrane protein</topology>
    </subcellularLocation>
</comment>
<feature type="signal peptide" evidence="6">
    <location>
        <begin position="1"/>
        <end position="34"/>
    </location>
</feature>
<dbReference type="InterPro" id="IPR002963">
    <property type="entry name" value="Expansin"/>
</dbReference>
<comment type="caution">
    <text evidence="9">The sequence shown here is derived from an EMBL/GenBank/DDBJ whole genome shotgun (WGS) entry which is preliminary data.</text>
</comment>
<comment type="similarity">
    <text evidence="1 6">Belongs to the expansin family. Expansin A subfamily.</text>
</comment>
<dbReference type="InterPro" id="IPR009009">
    <property type="entry name" value="RlpA-like_DPBB"/>
</dbReference>
<dbReference type="Gene3D" id="2.40.40.10">
    <property type="entry name" value="RlpA-like domain"/>
    <property type="match status" value="1"/>
</dbReference>
<evidence type="ECO:0000256" key="1">
    <source>
        <dbReference type="ARBA" id="ARBA00005392"/>
    </source>
</evidence>
<dbReference type="InterPro" id="IPR007117">
    <property type="entry name" value="Expansin_CBD"/>
</dbReference>
<dbReference type="GO" id="GO:0009664">
    <property type="term" value="P:plant-type cell wall organization"/>
    <property type="evidence" value="ECO:0007669"/>
    <property type="project" value="InterPro"/>
</dbReference>
<dbReference type="PANTHER" id="PTHR31867">
    <property type="entry name" value="EXPANSIN-A15"/>
    <property type="match status" value="1"/>
</dbReference>
<accession>A0A176WAS2</accession>
<dbReference type="PROSITE" id="PS50843">
    <property type="entry name" value="EXPANSIN_CBD"/>
    <property type="match status" value="1"/>
</dbReference>
<keyword evidence="5" id="KW-0472">Membrane</keyword>
<name>A0A176WAS2_MARPO</name>
<feature type="domain" description="Expansin-like CBD" evidence="8">
    <location>
        <begin position="169"/>
        <end position="248"/>
    </location>
</feature>
<dbReference type="Pfam" id="PF03330">
    <property type="entry name" value="DPBB_1"/>
    <property type="match status" value="1"/>
</dbReference>
<evidence type="ECO:0000259" key="8">
    <source>
        <dbReference type="PROSITE" id="PS50843"/>
    </source>
</evidence>
<dbReference type="PRINTS" id="PR01226">
    <property type="entry name" value="EXPANSIN"/>
</dbReference>
<dbReference type="SUPFAM" id="SSF50685">
    <property type="entry name" value="Barwin-like endoglucanases"/>
    <property type="match status" value="1"/>
</dbReference>
<dbReference type="Pfam" id="PF01357">
    <property type="entry name" value="Expansin_C"/>
    <property type="match status" value="1"/>
</dbReference>
<gene>
    <name evidence="9" type="ORF">AXG93_1862s1340</name>
</gene>
<evidence type="ECO:0000256" key="2">
    <source>
        <dbReference type="ARBA" id="ARBA00022512"/>
    </source>
</evidence>
<dbReference type="EMBL" id="LVLJ01001514">
    <property type="protein sequence ID" value="OAE29176.1"/>
    <property type="molecule type" value="Genomic_DNA"/>
</dbReference>
<evidence type="ECO:0000256" key="5">
    <source>
        <dbReference type="ARBA" id="ARBA00023136"/>
    </source>
</evidence>
<dbReference type="GO" id="GO:0005576">
    <property type="term" value="C:extracellular region"/>
    <property type="evidence" value="ECO:0007669"/>
    <property type="project" value="InterPro"/>
</dbReference>
<keyword evidence="6" id="KW-0961">Cell wall biogenesis/degradation</keyword>
<dbReference type="GO" id="GO:0016020">
    <property type="term" value="C:membrane"/>
    <property type="evidence" value="ECO:0007669"/>
    <property type="project" value="UniProtKB-SubCell"/>
</dbReference>
<dbReference type="Gene3D" id="2.60.40.760">
    <property type="entry name" value="Expansin, cellulose-binding-like domain"/>
    <property type="match status" value="1"/>
</dbReference>
<evidence type="ECO:0000313" key="9">
    <source>
        <dbReference type="EMBL" id="OAE29176.1"/>
    </source>
</evidence>
<keyword evidence="2 6" id="KW-0134">Cell wall</keyword>
<dbReference type="PRINTS" id="PR01225">
    <property type="entry name" value="EXPANSNFAMLY"/>
</dbReference>
<dbReference type="InterPro" id="IPR007118">
    <property type="entry name" value="Expan_Lol_pI"/>
</dbReference>
<dbReference type="PROSITE" id="PS50842">
    <property type="entry name" value="EXPANSIN_EG45"/>
    <property type="match status" value="1"/>
</dbReference>
<keyword evidence="10" id="KW-1185">Reference proteome</keyword>
<proteinExistence type="inferred from homology"/>
<evidence type="ECO:0000256" key="4">
    <source>
        <dbReference type="ARBA" id="ARBA00022729"/>
    </source>
</evidence>
<evidence type="ECO:0000313" key="10">
    <source>
        <dbReference type="Proteomes" id="UP000077202"/>
    </source>
</evidence>
<dbReference type="InterPro" id="IPR036908">
    <property type="entry name" value="RlpA-like_sf"/>
</dbReference>
<dbReference type="AlphaFoldDB" id="A0A176WAS2"/>
<dbReference type="CDD" id="cd22274">
    <property type="entry name" value="DPBB_EXPA_N"/>
    <property type="match status" value="1"/>
</dbReference>